<dbReference type="OrthoDB" id="5644717at2"/>
<reference evidence="1 2" key="1">
    <citation type="submission" date="2018-02" db="EMBL/GenBank/DDBJ databases">
        <title>Draft genome sequences of four Legionella pneumophila clinical strains isolated in Ontario.</title>
        <authorList>
            <person name="Fortuna A."/>
            <person name="Ramnarine R."/>
            <person name="Li A."/>
            <person name="Frantz C."/>
            <person name="Mallo G."/>
        </authorList>
    </citation>
    <scope>NUCLEOTIDE SEQUENCE [LARGE SCALE GENOMIC DNA]</scope>
    <source>
        <strain evidence="1 2">LG61</strain>
    </source>
</reference>
<dbReference type="EMBL" id="PQWY01000016">
    <property type="protein sequence ID" value="PPK29605.1"/>
    <property type="molecule type" value="Genomic_DNA"/>
</dbReference>
<dbReference type="PROSITE" id="PS00457">
    <property type="entry name" value="NA_SOLUT_SYMP_2"/>
    <property type="match status" value="1"/>
</dbReference>
<organism evidence="1 2">
    <name type="scientific">Legionella pneumophila</name>
    <dbReference type="NCBI Taxonomy" id="446"/>
    <lineage>
        <taxon>Bacteria</taxon>
        <taxon>Pseudomonadati</taxon>
        <taxon>Pseudomonadota</taxon>
        <taxon>Gammaproteobacteria</taxon>
        <taxon>Legionellales</taxon>
        <taxon>Legionellaceae</taxon>
        <taxon>Legionella</taxon>
    </lineage>
</organism>
<proteinExistence type="predicted"/>
<evidence type="ECO:0000313" key="2">
    <source>
        <dbReference type="Proteomes" id="UP000239239"/>
    </source>
</evidence>
<evidence type="ECO:0000313" key="1">
    <source>
        <dbReference type="EMBL" id="PPK29605.1"/>
    </source>
</evidence>
<protein>
    <submittedName>
        <fullName evidence="1">Uncharacterized protein</fullName>
    </submittedName>
</protein>
<gene>
    <name evidence="1" type="ORF">C3928_11045</name>
</gene>
<sequence>MVNWDLFNKEIGMYFSRCISHGAIAGIIAGIVFTFFLVMGGMLETLGSMINMPTKGGGLLVHAAMSIGSGIAFALVLDWLMHSWFSAILLGLLFGFAMWVGGPMTLLPHFASGVPLFAKWTMEGIRQNIPPLVGHLVYGLILGITYFAFKRRNK</sequence>
<dbReference type="AlphaFoldDB" id="A0A2S6EWR0"/>
<accession>A0A2S6EWR0</accession>
<comment type="caution">
    <text evidence="1">The sequence shown here is derived from an EMBL/GenBank/DDBJ whole genome shotgun (WGS) entry which is preliminary data.</text>
</comment>
<dbReference type="InterPro" id="IPR018212">
    <property type="entry name" value="Na/solute_symporter_CS"/>
</dbReference>
<dbReference type="Proteomes" id="UP000239239">
    <property type="component" value="Unassembled WGS sequence"/>
</dbReference>
<name>A0A2S6EWR0_LEGPN</name>